<dbReference type="GO" id="GO:0009055">
    <property type="term" value="F:electron transfer activity"/>
    <property type="evidence" value="ECO:0007669"/>
    <property type="project" value="InterPro"/>
</dbReference>
<dbReference type="KEGG" id="tpla:ElP_30200"/>
<dbReference type="InterPro" id="IPR036909">
    <property type="entry name" value="Cyt_c-like_dom_sf"/>
</dbReference>
<evidence type="ECO:0000256" key="4">
    <source>
        <dbReference type="PROSITE-ProRule" id="PRU00433"/>
    </source>
</evidence>
<feature type="domain" description="Cytochrome c" evidence="7">
    <location>
        <begin position="59"/>
        <end position="148"/>
    </location>
</feature>
<accession>A0A518H2P1</accession>
<evidence type="ECO:0000256" key="5">
    <source>
        <dbReference type="SAM" id="MobiDB-lite"/>
    </source>
</evidence>
<keyword evidence="1 4" id="KW-0349">Heme</keyword>
<evidence type="ECO:0000259" key="7">
    <source>
        <dbReference type="PROSITE" id="PS51007"/>
    </source>
</evidence>
<dbReference type="AlphaFoldDB" id="A0A518H2P1"/>
<evidence type="ECO:0000256" key="3">
    <source>
        <dbReference type="ARBA" id="ARBA00023004"/>
    </source>
</evidence>
<gene>
    <name evidence="8" type="primary">ccoP2</name>
    <name evidence="8" type="ORF">ElP_30200</name>
</gene>
<dbReference type="Proteomes" id="UP000317835">
    <property type="component" value="Chromosome"/>
</dbReference>
<feature type="region of interest" description="Disordered" evidence="5">
    <location>
        <begin position="82"/>
        <end position="105"/>
    </location>
</feature>
<name>A0A518H2P1_9BACT</name>
<keyword evidence="2 4" id="KW-0479">Metal-binding</keyword>
<dbReference type="Pfam" id="PF13442">
    <property type="entry name" value="Cytochrome_CBB3"/>
    <property type="match status" value="1"/>
</dbReference>
<dbReference type="EMBL" id="CP036426">
    <property type="protein sequence ID" value="QDV35118.1"/>
    <property type="molecule type" value="Genomic_DNA"/>
</dbReference>
<dbReference type="InterPro" id="IPR009056">
    <property type="entry name" value="Cyt_c-like_dom"/>
</dbReference>
<keyword evidence="6" id="KW-0812">Transmembrane</keyword>
<dbReference type="GO" id="GO:0020037">
    <property type="term" value="F:heme binding"/>
    <property type="evidence" value="ECO:0007669"/>
    <property type="project" value="InterPro"/>
</dbReference>
<dbReference type="Gene3D" id="1.10.760.10">
    <property type="entry name" value="Cytochrome c-like domain"/>
    <property type="match status" value="1"/>
</dbReference>
<feature type="transmembrane region" description="Helical" evidence="6">
    <location>
        <begin position="20"/>
        <end position="42"/>
    </location>
</feature>
<organism evidence="8 9">
    <name type="scientific">Tautonia plasticadhaerens</name>
    <dbReference type="NCBI Taxonomy" id="2527974"/>
    <lineage>
        <taxon>Bacteria</taxon>
        <taxon>Pseudomonadati</taxon>
        <taxon>Planctomycetota</taxon>
        <taxon>Planctomycetia</taxon>
        <taxon>Isosphaerales</taxon>
        <taxon>Isosphaeraceae</taxon>
        <taxon>Tautonia</taxon>
    </lineage>
</organism>
<dbReference type="GO" id="GO:0046872">
    <property type="term" value="F:metal ion binding"/>
    <property type="evidence" value="ECO:0007669"/>
    <property type="project" value="UniProtKB-KW"/>
</dbReference>
<proteinExistence type="predicted"/>
<evidence type="ECO:0000256" key="2">
    <source>
        <dbReference type="ARBA" id="ARBA00022723"/>
    </source>
</evidence>
<evidence type="ECO:0000256" key="1">
    <source>
        <dbReference type="ARBA" id="ARBA00022617"/>
    </source>
</evidence>
<protein>
    <submittedName>
        <fullName evidence="8">Cbb3-type cytochrome c oxidase subunit CcoP2</fullName>
    </submittedName>
</protein>
<dbReference type="SUPFAM" id="SSF46626">
    <property type="entry name" value="Cytochrome c"/>
    <property type="match status" value="1"/>
</dbReference>
<keyword evidence="6" id="KW-1133">Transmembrane helix</keyword>
<dbReference type="PROSITE" id="PS51007">
    <property type="entry name" value="CYTC"/>
    <property type="match status" value="1"/>
</dbReference>
<sequence>MTLDDDLDAMEGAGTGNTRGLLVALAAVAALVVAAIAVGPLLSPRPEADEQAAEGPAAALAAEGKRLYEWRCVSCHGETGVGDGPIAGDLTGPPPGDLTDDDWKHGDRPDRVLAVIARGVDGTMMAGWDTAFAPDELRALAAYTYRLAGRDVPAELLDGAE</sequence>
<evidence type="ECO:0000313" key="9">
    <source>
        <dbReference type="Proteomes" id="UP000317835"/>
    </source>
</evidence>
<keyword evidence="3 4" id="KW-0408">Iron</keyword>
<keyword evidence="6" id="KW-0472">Membrane</keyword>
<evidence type="ECO:0000256" key="6">
    <source>
        <dbReference type="SAM" id="Phobius"/>
    </source>
</evidence>
<reference evidence="8 9" key="1">
    <citation type="submission" date="2019-02" db="EMBL/GenBank/DDBJ databases">
        <title>Deep-cultivation of Planctomycetes and their phenomic and genomic characterization uncovers novel biology.</title>
        <authorList>
            <person name="Wiegand S."/>
            <person name="Jogler M."/>
            <person name="Boedeker C."/>
            <person name="Pinto D."/>
            <person name="Vollmers J."/>
            <person name="Rivas-Marin E."/>
            <person name="Kohn T."/>
            <person name="Peeters S.H."/>
            <person name="Heuer A."/>
            <person name="Rast P."/>
            <person name="Oberbeckmann S."/>
            <person name="Bunk B."/>
            <person name="Jeske O."/>
            <person name="Meyerdierks A."/>
            <person name="Storesund J.E."/>
            <person name="Kallscheuer N."/>
            <person name="Luecker S."/>
            <person name="Lage O.M."/>
            <person name="Pohl T."/>
            <person name="Merkel B.J."/>
            <person name="Hornburger P."/>
            <person name="Mueller R.-W."/>
            <person name="Bruemmer F."/>
            <person name="Labrenz M."/>
            <person name="Spormann A.M."/>
            <person name="Op den Camp H."/>
            <person name="Overmann J."/>
            <person name="Amann R."/>
            <person name="Jetten M.S.M."/>
            <person name="Mascher T."/>
            <person name="Medema M.H."/>
            <person name="Devos D.P."/>
            <person name="Kaster A.-K."/>
            <person name="Ovreas L."/>
            <person name="Rohde M."/>
            <person name="Galperin M.Y."/>
            <person name="Jogler C."/>
        </authorList>
    </citation>
    <scope>NUCLEOTIDE SEQUENCE [LARGE SCALE GENOMIC DNA]</scope>
    <source>
        <strain evidence="8 9">ElP</strain>
    </source>
</reference>
<evidence type="ECO:0000313" key="8">
    <source>
        <dbReference type="EMBL" id="QDV35118.1"/>
    </source>
</evidence>
<keyword evidence="9" id="KW-1185">Reference proteome</keyword>